<evidence type="ECO:0000313" key="1">
    <source>
        <dbReference type="EMBL" id="SER34480.1"/>
    </source>
</evidence>
<proteinExistence type="predicted"/>
<gene>
    <name evidence="1" type="ORF">SAMN05216188_110173</name>
</gene>
<evidence type="ECO:0000313" key="2">
    <source>
        <dbReference type="Proteomes" id="UP000199352"/>
    </source>
</evidence>
<keyword evidence="2" id="KW-1185">Reference proteome</keyword>
<name>A0A1H9NET1_9PSEU</name>
<sequence>MEGLLVPVNGERLQVALTDAAAEVADRVLDAVDGTQDIGLADYVNTGADAKTALGAVRLIGADVFAPHLLLGRPVHPDDAAVIAHSFAVFPPAGQAATPRQQVVAWRDWATSHLLARTGQPAPAGPDVVPTAVPQTATALLGPGKSWQEWSATAAQLSPLALPGLGGPIAAAMFDGARPLAQGATQAMLRRDFVTAARLIRWIALLSSSGVRQLLDPGLLVERIRLYGGTGSRLSLDLAIAGRLLGMEPA</sequence>
<dbReference type="Proteomes" id="UP000199352">
    <property type="component" value="Unassembled WGS sequence"/>
</dbReference>
<dbReference type="STRING" id="402600.SAMN05216188_110173"/>
<dbReference type="AlphaFoldDB" id="A0A1H9NET1"/>
<dbReference type="EMBL" id="FOFR01000010">
    <property type="protein sequence ID" value="SER34480.1"/>
    <property type="molecule type" value="Genomic_DNA"/>
</dbReference>
<reference evidence="2" key="1">
    <citation type="submission" date="2016-10" db="EMBL/GenBank/DDBJ databases">
        <authorList>
            <person name="Varghese N."/>
            <person name="Submissions S."/>
        </authorList>
    </citation>
    <scope>NUCLEOTIDE SEQUENCE [LARGE SCALE GENOMIC DNA]</scope>
    <source>
        <strain evidence="2">CGMCC 4.3525</strain>
    </source>
</reference>
<accession>A0A1H9NET1</accession>
<protein>
    <submittedName>
        <fullName evidence="1">Uncharacterized protein</fullName>
    </submittedName>
</protein>
<organism evidence="1 2">
    <name type="scientific">Lentzea xinjiangensis</name>
    <dbReference type="NCBI Taxonomy" id="402600"/>
    <lineage>
        <taxon>Bacteria</taxon>
        <taxon>Bacillati</taxon>
        <taxon>Actinomycetota</taxon>
        <taxon>Actinomycetes</taxon>
        <taxon>Pseudonocardiales</taxon>
        <taxon>Pseudonocardiaceae</taxon>
        <taxon>Lentzea</taxon>
    </lineage>
</organism>